<dbReference type="EMBL" id="CABVQT010000020">
    <property type="protein sequence ID" value="VWD56299.1"/>
    <property type="molecule type" value="Genomic_DNA"/>
</dbReference>
<evidence type="ECO:0000313" key="3">
    <source>
        <dbReference type="Proteomes" id="UP000494182"/>
    </source>
</evidence>
<keyword evidence="1" id="KW-1133">Transmembrane helix</keyword>
<dbReference type="InterPro" id="IPR016410">
    <property type="entry name" value="Phage_imm"/>
</dbReference>
<feature type="transmembrane region" description="Helical" evidence="1">
    <location>
        <begin position="88"/>
        <end position="107"/>
    </location>
</feature>
<reference evidence="2 3" key="1">
    <citation type="submission" date="2019-09" db="EMBL/GenBank/DDBJ databases">
        <authorList>
            <person name="Depoorter E."/>
        </authorList>
    </citation>
    <scope>NUCLEOTIDE SEQUENCE [LARGE SCALE GENOMIC DNA]</scope>
    <source>
        <strain evidence="2">R-71171</strain>
    </source>
</reference>
<protein>
    <recommendedName>
        <fullName evidence="4">Superinfection immunity protein</fullName>
    </recommendedName>
</protein>
<evidence type="ECO:0000256" key="1">
    <source>
        <dbReference type="SAM" id="Phobius"/>
    </source>
</evidence>
<keyword evidence="1" id="KW-0812">Transmembrane</keyword>
<dbReference type="Proteomes" id="UP000494182">
    <property type="component" value="Unassembled WGS sequence"/>
</dbReference>
<name>A0A6P3BMR9_9BURK</name>
<proteinExistence type="predicted"/>
<evidence type="ECO:0008006" key="4">
    <source>
        <dbReference type="Google" id="ProtNLM"/>
    </source>
</evidence>
<keyword evidence="1" id="KW-0472">Membrane</keyword>
<evidence type="ECO:0000313" key="2">
    <source>
        <dbReference type="EMBL" id="VWD56299.1"/>
    </source>
</evidence>
<dbReference type="Pfam" id="PF14373">
    <property type="entry name" value="Imm_superinfect"/>
    <property type="match status" value="1"/>
</dbReference>
<feature type="transmembrane region" description="Helical" evidence="1">
    <location>
        <begin position="119"/>
        <end position="139"/>
    </location>
</feature>
<dbReference type="AlphaFoldDB" id="A0A6P3BMR9"/>
<organism evidence="2 3">
    <name type="scientific">Burkholderia contaminans</name>
    <dbReference type="NCBI Taxonomy" id="488447"/>
    <lineage>
        <taxon>Bacteria</taxon>
        <taxon>Pseudomonadati</taxon>
        <taxon>Pseudomonadota</taxon>
        <taxon>Betaproteobacteria</taxon>
        <taxon>Burkholderiales</taxon>
        <taxon>Burkholderiaceae</taxon>
        <taxon>Burkholderia</taxon>
        <taxon>Burkholderia cepacia complex</taxon>
    </lineage>
</organism>
<gene>
    <name evidence="2" type="ORF">BCO71171_05976</name>
</gene>
<accession>A0A6P3BMR9</accession>
<sequence>MRESQTQRVACDLQHGQDAQVNGCTSRSVSHKDNHRANERPARCREFVRGRLARLSRYGVTTMHDHQSFIAQSAHAAESSTSSQTHDGSGFLIMLLLLYFIPAIIAFRRRHHNRTAITALNVLLGWSVIGWIAAFVWALTAVTVQANANGP</sequence>